<dbReference type="InterPro" id="IPR002125">
    <property type="entry name" value="CMP_dCMP_dom"/>
</dbReference>
<evidence type="ECO:0000259" key="13">
    <source>
        <dbReference type="PROSITE" id="PS51747"/>
    </source>
</evidence>
<feature type="domain" description="CMP/dCMP-type deaminase" evidence="13">
    <location>
        <begin position="29"/>
        <end position="149"/>
    </location>
</feature>
<comment type="similarity">
    <text evidence="3 12">Belongs to the cytidine and deoxycytidylate deaminase family.</text>
</comment>
<dbReference type="InterPro" id="IPR016193">
    <property type="entry name" value="Cytidine_deaminase-like"/>
</dbReference>
<dbReference type="GO" id="GO:0008270">
    <property type="term" value="F:zinc ion binding"/>
    <property type="evidence" value="ECO:0007669"/>
    <property type="project" value="UniProtKB-UniRule"/>
</dbReference>
<reference evidence="14 15" key="1">
    <citation type="journal article" date="2015" name="Nat. Commun.">
        <title>Lucilia cuprina genome unlocks parasitic fly biology to underpin future interventions.</title>
        <authorList>
            <person name="Anstead C.A."/>
            <person name="Korhonen P.K."/>
            <person name="Young N.D."/>
            <person name="Hall R.S."/>
            <person name="Jex A.R."/>
            <person name="Murali S.C."/>
            <person name="Hughes D.S."/>
            <person name="Lee S.F."/>
            <person name="Perry T."/>
            <person name="Stroehlein A.J."/>
            <person name="Ansell B.R."/>
            <person name="Breugelmans B."/>
            <person name="Hofmann A."/>
            <person name="Qu J."/>
            <person name="Dugan S."/>
            <person name="Lee S.L."/>
            <person name="Chao H."/>
            <person name="Dinh H."/>
            <person name="Han Y."/>
            <person name="Doddapaneni H.V."/>
            <person name="Worley K.C."/>
            <person name="Muzny D.M."/>
            <person name="Ioannidis P."/>
            <person name="Waterhouse R.M."/>
            <person name="Zdobnov E.M."/>
            <person name="James P.J."/>
            <person name="Bagnall N.H."/>
            <person name="Kotze A.C."/>
            <person name="Gibbs R.A."/>
            <person name="Richards S."/>
            <person name="Batterham P."/>
            <person name="Gasser R.B."/>
        </authorList>
    </citation>
    <scope>NUCLEOTIDE SEQUENCE [LARGE SCALE GENOMIC DNA]</scope>
    <source>
        <strain evidence="14 15">LS</strain>
        <tissue evidence="14">Full body</tissue>
    </source>
</reference>
<keyword evidence="7 11" id="KW-0862">Zinc</keyword>
<feature type="active site" description="Proton donor" evidence="10">
    <location>
        <position position="83"/>
    </location>
</feature>
<dbReference type="InterPro" id="IPR050202">
    <property type="entry name" value="Cyt/Deoxycyt_deaminase"/>
</dbReference>
<keyword evidence="5 11" id="KW-0479">Metal-binding</keyword>
<keyword evidence="15" id="KW-1185">Reference proteome</keyword>
<evidence type="ECO:0000313" key="15">
    <source>
        <dbReference type="Proteomes" id="UP000037069"/>
    </source>
</evidence>
<dbReference type="GO" id="GO:0072527">
    <property type="term" value="P:pyrimidine-containing compound metabolic process"/>
    <property type="evidence" value="ECO:0007669"/>
    <property type="project" value="UniProtKB-ARBA"/>
</dbReference>
<evidence type="ECO:0000256" key="4">
    <source>
        <dbReference type="ARBA" id="ARBA00012783"/>
    </source>
</evidence>
<gene>
    <name evidence="14" type="ORF">FF38_04619</name>
</gene>
<dbReference type="GO" id="GO:0004126">
    <property type="term" value="F:cytidine deaminase activity"/>
    <property type="evidence" value="ECO:0007669"/>
    <property type="project" value="UniProtKB-UniRule"/>
</dbReference>
<evidence type="ECO:0000256" key="5">
    <source>
        <dbReference type="ARBA" id="ARBA00022723"/>
    </source>
</evidence>
<feature type="binding site" evidence="11">
    <location>
        <position position="115"/>
    </location>
    <ligand>
        <name>Zn(2+)</name>
        <dbReference type="ChEBI" id="CHEBI:29105"/>
        <note>catalytic</note>
    </ligand>
</feature>
<sequence length="184" mass="20215">MKKVDTTKVTGLKKADITETIQQYQELDDSVKELIRSANKVRLNAYVPYSNFKVGAAFRSKCGRIFNGCNVENAAFSPSSCAERTAICKAVSEGVREFTAAAVVAYQEDAFTTPCGVCRQFIMEFADGDIPLYVAKAVQTSLENGATANQTIKELENLPTDNVLCTSIYNLLPNGFRNFKKIVT</sequence>
<evidence type="ECO:0000256" key="8">
    <source>
        <dbReference type="ARBA" id="ARBA00032005"/>
    </source>
</evidence>
<feature type="binding site" evidence="11">
    <location>
        <position position="81"/>
    </location>
    <ligand>
        <name>Zn(2+)</name>
        <dbReference type="ChEBI" id="CHEBI:29105"/>
        <note>catalytic</note>
    </ligand>
</feature>
<evidence type="ECO:0000256" key="7">
    <source>
        <dbReference type="ARBA" id="ARBA00022833"/>
    </source>
</evidence>
<dbReference type="EMBL" id="JRES01001243">
    <property type="protein sequence ID" value="KNC24366.1"/>
    <property type="molecule type" value="Genomic_DNA"/>
</dbReference>
<dbReference type="NCBIfam" id="TIGR01354">
    <property type="entry name" value="cyt_deam_tetra"/>
    <property type="match status" value="1"/>
</dbReference>
<evidence type="ECO:0000256" key="3">
    <source>
        <dbReference type="ARBA" id="ARBA00006576"/>
    </source>
</evidence>
<dbReference type="Proteomes" id="UP000037069">
    <property type="component" value="Unassembled WGS sequence"/>
</dbReference>
<dbReference type="GO" id="GO:0042802">
    <property type="term" value="F:identical protein binding"/>
    <property type="evidence" value="ECO:0007669"/>
    <property type="project" value="UniProtKB-ARBA"/>
</dbReference>
<comment type="cofactor">
    <cofactor evidence="1 11 12">
        <name>Zn(2+)</name>
        <dbReference type="ChEBI" id="CHEBI:29105"/>
    </cofactor>
</comment>
<dbReference type="STRING" id="7375.A0A0L0BWI4"/>
<dbReference type="FunFam" id="3.40.140.10:FF:000008">
    <property type="entry name" value="Cytidine deaminase"/>
    <property type="match status" value="1"/>
</dbReference>
<dbReference type="Gene3D" id="3.40.140.10">
    <property type="entry name" value="Cytidine Deaminase, domain 2"/>
    <property type="match status" value="1"/>
</dbReference>
<comment type="catalytic activity">
    <reaction evidence="12">
        <text>2'-deoxycytidine + H2O + H(+) = 2'-deoxyuridine + NH4(+)</text>
        <dbReference type="Rhea" id="RHEA:13433"/>
        <dbReference type="ChEBI" id="CHEBI:15377"/>
        <dbReference type="ChEBI" id="CHEBI:15378"/>
        <dbReference type="ChEBI" id="CHEBI:15698"/>
        <dbReference type="ChEBI" id="CHEBI:16450"/>
        <dbReference type="ChEBI" id="CHEBI:28938"/>
        <dbReference type="EC" id="3.5.4.5"/>
    </reaction>
</comment>
<protein>
    <recommendedName>
        <fullName evidence="4 12">Cytidine deaminase</fullName>
        <ecNumber evidence="4 12">3.5.4.5</ecNumber>
    </recommendedName>
    <alternativeName>
        <fullName evidence="8 12">Cytidine aminohydrolase</fullName>
    </alternativeName>
</protein>
<dbReference type="PROSITE" id="PS00903">
    <property type="entry name" value="CYT_DCMP_DEAMINASES_1"/>
    <property type="match status" value="1"/>
</dbReference>
<feature type="binding site" evidence="11">
    <location>
        <position position="118"/>
    </location>
    <ligand>
        <name>Zn(2+)</name>
        <dbReference type="ChEBI" id="CHEBI:29105"/>
        <note>catalytic</note>
    </ligand>
</feature>
<dbReference type="SUPFAM" id="SSF53927">
    <property type="entry name" value="Cytidine deaminase-like"/>
    <property type="match status" value="1"/>
</dbReference>
<proteinExistence type="inferred from homology"/>
<evidence type="ECO:0000256" key="1">
    <source>
        <dbReference type="ARBA" id="ARBA00001947"/>
    </source>
</evidence>
<evidence type="ECO:0000256" key="10">
    <source>
        <dbReference type="PIRSR" id="PIRSR606262-1"/>
    </source>
</evidence>
<evidence type="ECO:0000256" key="11">
    <source>
        <dbReference type="PIRSR" id="PIRSR606262-3"/>
    </source>
</evidence>
<dbReference type="GO" id="GO:0005829">
    <property type="term" value="C:cytosol"/>
    <property type="evidence" value="ECO:0007669"/>
    <property type="project" value="TreeGrafter"/>
</dbReference>
<dbReference type="PANTHER" id="PTHR11644">
    <property type="entry name" value="CYTIDINE DEAMINASE"/>
    <property type="match status" value="1"/>
</dbReference>
<evidence type="ECO:0000256" key="9">
    <source>
        <dbReference type="ARBA" id="ARBA00049558"/>
    </source>
</evidence>
<dbReference type="EC" id="3.5.4.5" evidence="4 12"/>
<dbReference type="CDD" id="cd01283">
    <property type="entry name" value="cytidine_deaminase"/>
    <property type="match status" value="1"/>
</dbReference>
<name>A0A0L0BWI4_LUCCU</name>
<dbReference type="InterPro" id="IPR006262">
    <property type="entry name" value="Cyt_deam_tetra"/>
</dbReference>
<evidence type="ECO:0000313" key="14">
    <source>
        <dbReference type="EMBL" id="KNC24366.1"/>
    </source>
</evidence>
<keyword evidence="6 12" id="KW-0378">Hydrolase</keyword>
<dbReference type="InterPro" id="IPR016192">
    <property type="entry name" value="APOBEC/CMP_deaminase_Zn-bd"/>
</dbReference>
<dbReference type="Pfam" id="PF00383">
    <property type="entry name" value="dCMP_cyt_deam_1"/>
    <property type="match status" value="1"/>
</dbReference>
<dbReference type="PANTHER" id="PTHR11644:SF2">
    <property type="entry name" value="CYTIDINE DEAMINASE"/>
    <property type="match status" value="1"/>
</dbReference>
<comment type="caution">
    <text evidence="14">The sequence shown here is derived from an EMBL/GenBank/DDBJ whole genome shotgun (WGS) entry which is preliminary data.</text>
</comment>
<organism evidence="14 15">
    <name type="scientific">Lucilia cuprina</name>
    <name type="common">Green bottle fly</name>
    <name type="synonym">Australian sheep blowfly</name>
    <dbReference type="NCBI Taxonomy" id="7375"/>
    <lineage>
        <taxon>Eukaryota</taxon>
        <taxon>Metazoa</taxon>
        <taxon>Ecdysozoa</taxon>
        <taxon>Arthropoda</taxon>
        <taxon>Hexapoda</taxon>
        <taxon>Insecta</taxon>
        <taxon>Pterygota</taxon>
        <taxon>Neoptera</taxon>
        <taxon>Endopterygota</taxon>
        <taxon>Diptera</taxon>
        <taxon>Brachycera</taxon>
        <taxon>Muscomorpha</taxon>
        <taxon>Oestroidea</taxon>
        <taxon>Calliphoridae</taxon>
        <taxon>Luciliinae</taxon>
        <taxon>Lucilia</taxon>
    </lineage>
</organism>
<comment type="catalytic activity">
    <reaction evidence="9 12">
        <text>cytidine + H2O + H(+) = uridine + NH4(+)</text>
        <dbReference type="Rhea" id="RHEA:16069"/>
        <dbReference type="ChEBI" id="CHEBI:15377"/>
        <dbReference type="ChEBI" id="CHEBI:15378"/>
        <dbReference type="ChEBI" id="CHEBI:16704"/>
        <dbReference type="ChEBI" id="CHEBI:17562"/>
        <dbReference type="ChEBI" id="CHEBI:28938"/>
        <dbReference type="EC" id="3.5.4.5"/>
    </reaction>
</comment>
<dbReference type="AlphaFoldDB" id="A0A0L0BWI4"/>
<dbReference type="NCBIfam" id="NF004064">
    <property type="entry name" value="PRK05578.1"/>
    <property type="match status" value="1"/>
</dbReference>
<evidence type="ECO:0000256" key="12">
    <source>
        <dbReference type="RuleBase" id="RU364006"/>
    </source>
</evidence>
<evidence type="ECO:0000256" key="2">
    <source>
        <dbReference type="ARBA" id="ARBA00003949"/>
    </source>
</evidence>
<dbReference type="GO" id="GO:0055086">
    <property type="term" value="P:nucleobase-containing small molecule metabolic process"/>
    <property type="evidence" value="ECO:0007669"/>
    <property type="project" value="UniProtKB-ARBA"/>
</dbReference>
<accession>A0A0L0BWI4</accession>
<comment type="function">
    <text evidence="2 12">This enzyme scavenges exogenous and endogenous cytidine and 2'-deoxycytidine for UMP synthesis.</text>
</comment>
<dbReference type="OrthoDB" id="414540at2759"/>
<dbReference type="PROSITE" id="PS51747">
    <property type="entry name" value="CYT_DCMP_DEAMINASES_2"/>
    <property type="match status" value="1"/>
</dbReference>
<evidence type="ECO:0000256" key="6">
    <source>
        <dbReference type="ARBA" id="ARBA00022801"/>
    </source>
</evidence>